<evidence type="ECO:0000313" key="3">
    <source>
        <dbReference type="Proteomes" id="UP001297092"/>
    </source>
</evidence>
<accession>A0ABS5S700</accession>
<keyword evidence="3" id="KW-1185">Reference proteome</keyword>
<sequence length="146" mass="17202">MMKNILLLYLFLSSTFLIAQNKHEKIQAFKAAFITERMGFTPAEAEKFWPIYNVYEEKFHDLRKKNKDILLKLKKGTDALTDAEANDLIDKDLNLNSERATLEMKRVAALRKVLNPKKIIVLKKVEEDFKKELLEHFKRGKFKNED</sequence>
<feature type="signal peptide" evidence="1">
    <location>
        <begin position="1"/>
        <end position="19"/>
    </location>
</feature>
<keyword evidence="1" id="KW-0732">Signal</keyword>
<organism evidence="2 3">
    <name type="scientific">Aequorivita echinoideorum</name>
    <dbReference type="NCBI Taxonomy" id="1549647"/>
    <lineage>
        <taxon>Bacteria</taxon>
        <taxon>Pseudomonadati</taxon>
        <taxon>Bacteroidota</taxon>
        <taxon>Flavobacteriia</taxon>
        <taxon>Flavobacteriales</taxon>
        <taxon>Flavobacteriaceae</taxon>
        <taxon>Aequorivita</taxon>
    </lineage>
</organism>
<feature type="chain" id="PRO_5045133270" evidence="1">
    <location>
        <begin position="20"/>
        <end position="146"/>
    </location>
</feature>
<comment type="caution">
    <text evidence="2">The sequence shown here is derived from an EMBL/GenBank/DDBJ whole genome shotgun (WGS) entry which is preliminary data.</text>
</comment>
<dbReference type="Proteomes" id="UP001297092">
    <property type="component" value="Unassembled WGS sequence"/>
</dbReference>
<evidence type="ECO:0000256" key="1">
    <source>
        <dbReference type="SAM" id="SignalP"/>
    </source>
</evidence>
<gene>
    <name evidence="2" type="ORF">KIV10_08185</name>
</gene>
<proteinExistence type="predicted"/>
<dbReference type="EMBL" id="JAHCTB010000003">
    <property type="protein sequence ID" value="MBT0608157.1"/>
    <property type="molecule type" value="Genomic_DNA"/>
</dbReference>
<evidence type="ECO:0000313" key="2">
    <source>
        <dbReference type="EMBL" id="MBT0608157.1"/>
    </source>
</evidence>
<name>A0ABS5S700_9FLAO</name>
<reference evidence="2 3" key="1">
    <citation type="submission" date="2021-05" db="EMBL/GenBank/DDBJ databases">
        <title>Aequorivita echinoideorum JCM 30378 genome.</title>
        <authorList>
            <person name="Zhang H."/>
            <person name="Li C."/>
        </authorList>
    </citation>
    <scope>NUCLEOTIDE SEQUENCE [LARGE SCALE GENOMIC DNA]</scope>
    <source>
        <strain evidence="2 3">JCM30378</strain>
    </source>
</reference>
<protein>
    <submittedName>
        <fullName evidence="2">Sensor of ECF-type sigma factor</fullName>
    </submittedName>
</protein>